<name>A0ABU3BNZ6_9BACT</name>
<organism evidence="2 3">
    <name type="scientific">Rubrivirga litoralis</name>
    <dbReference type="NCBI Taxonomy" id="3075598"/>
    <lineage>
        <taxon>Bacteria</taxon>
        <taxon>Pseudomonadati</taxon>
        <taxon>Rhodothermota</taxon>
        <taxon>Rhodothermia</taxon>
        <taxon>Rhodothermales</taxon>
        <taxon>Rubricoccaceae</taxon>
        <taxon>Rubrivirga</taxon>
    </lineage>
</organism>
<dbReference type="Gene3D" id="3.40.50.10600">
    <property type="entry name" value="SpoIIaa-like domains"/>
    <property type="match status" value="2"/>
</dbReference>
<gene>
    <name evidence="2" type="ORF">RM540_04600</name>
</gene>
<sequence length="302" mass="30900">MIERLFPPAPHVVALRVGGRVTTADVDRAKAALDGALADHDRISFLLVVDGVGFVDPAALVRDIGYGIGQVQNLPRFHRAAVVTGQGWLRAVVGAENAVLPGVEVRAFSPADRAAAEAWVSGEPPRSQPGLAWLPANRPTLVAYAVRGVLRAEDVAAFGERLDAATAAGAVDVLAVVEAAPVPGLDALGTDLAQLQLRALRVTRRYAVVGGAGWLGQAVSLMAPLLPVQVKTFAAGQEAAARAWLDEGRDDAGATRDLPALPATVADLPKADDAGGADDAGAAPPPDDLGSVPPAGTPPPLL</sequence>
<dbReference type="Proteomes" id="UP001267426">
    <property type="component" value="Unassembled WGS sequence"/>
</dbReference>
<dbReference type="SUPFAM" id="SSF52091">
    <property type="entry name" value="SpoIIaa-like"/>
    <property type="match status" value="2"/>
</dbReference>
<reference evidence="2 3" key="1">
    <citation type="submission" date="2023-09" db="EMBL/GenBank/DDBJ databases">
        <authorList>
            <person name="Rey-Velasco X."/>
        </authorList>
    </citation>
    <scope>NUCLEOTIDE SEQUENCE [LARGE SCALE GENOMIC DNA]</scope>
    <source>
        <strain evidence="2 3">F394</strain>
    </source>
</reference>
<evidence type="ECO:0000256" key="1">
    <source>
        <dbReference type="SAM" id="MobiDB-lite"/>
    </source>
</evidence>
<comment type="caution">
    <text evidence="2">The sequence shown here is derived from an EMBL/GenBank/DDBJ whole genome shotgun (WGS) entry which is preliminary data.</text>
</comment>
<evidence type="ECO:0000313" key="2">
    <source>
        <dbReference type="EMBL" id="MDT0631022.1"/>
    </source>
</evidence>
<feature type="region of interest" description="Disordered" evidence="1">
    <location>
        <begin position="254"/>
        <end position="302"/>
    </location>
</feature>
<accession>A0ABU3BNZ6</accession>
<evidence type="ECO:0000313" key="3">
    <source>
        <dbReference type="Proteomes" id="UP001267426"/>
    </source>
</evidence>
<dbReference type="InterPro" id="IPR036513">
    <property type="entry name" value="STAS_dom_sf"/>
</dbReference>
<proteinExistence type="predicted"/>
<protein>
    <submittedName>
        <fullName evidence="2">STAS/SEC14 domain-containing protein</fullName>
    </submittedName>
</protein>
<dbReference type="Pfam" id="PF11964">
    <property type="entry name" value="SpoIIAA-like"/>
    <property type="match status" value="2"/>
</dbReference>
<dbReference type="InterPro" id="IPR038396">
    <property type="entry name" value="SpoIIAA-like_sf"/>
</dbReference>
<dbReference type="RefSeq" id="WP_311662362.1">
    <property type="nucleotide sequence ID" value="NZ_JAVRHT010000007.1"/>
</dbReference>
<keyword evidence="3" id="KW-1185">Reference proteome</keyword>
<dbReference type="InterPro" id="IPR021866">
    <property type="entry name" value="SpoIIAA-like"/>
</dbReference>
<dbReference type="EMBL" id="JAVRHT010000007">
    <property type="protein sequence ID" value="MDT0631022.1"/>
    <property type="molecule type" value="Genomic_DNA"/>
</dbReference>